<comment type="caution">
    <text evidence="1">The sequence shown here is derived from an EMBL/GenBank/DDBJ whole genome shotgun (WGS) entry which is preliminary data.</text>
</comment>
<reference evidence="1 2" key="1">
    <citation type="submission" date="2017-05" db="EMBL/GenBank/DDBJ databases">
        <title>Chromobacterium violaceum GHPS1 isolated from Hydrocarbon polluted soil in French Guiana display an awesome secondary metabolite arsenal and a battery of drug and heavy-metal-resistance and detoxification of xenobiotics proteins.</title>
        <authorList>
            <person name="Belbahri L."/>
        </authorList>
    </citation>
    <scope>NUCLEOTIDE SEQUENCE [LARGE SCALE GENOMIC DNA]</scope>
    <source>
        <strain evidence="1 2">GHPS1</strain>
    </source>
</reference>
<evidence type="ECO:0000313" key="2">
    <source>
        <dbReference type="Proteomes" id="UP000196342"/>
    </source>
</evidence>
<accession>A0A202BG67</accession>
<dbReference type="EMBL" id="NHOO01000001">
    <property type="protein sequence ID" value="OVE50537.1"/>
    <property type="molecule type" value="Genomic_DNA"/>
</dbReference>
<proteinExistence type="predicted"/>
<protein>
    <submittedName>
        <fullName evidence="1">Uncharacterized protein</fullName>
    </submittedName>
</protein>
<accession>A0A1R0MLY4</accession>
<evidence type="ECO:0000313" key="1">
    <source>
        <dbReference type="EMBL" id="OVE50537.1"/>
    </source>
</evidence>
<keyword evidence="2" id="KW-1185">Reference proteome</keyword>
<organism evidence="1 2">
    <name type="scientific">Chromobacterium violaceum</name>
    <dbReference type="NCBI Taxonomy" id="536"/>
    <lineage>
        <taxon>Bacteria</taxon>
        <taxon>Pseudomonadati</taxon>
        <taxon>Pseudomonadota</taxon>
        <taxon>Betaproteobacteria</taxon>
        <taxon>Neisseriales</taxon>
        <taxon>Chromobacteriaceae</taxon>
        <taxon>Chromobacterium</taxon>
    </lineage>
</organism>
<gene>
    <name evidence="1" type="ORF">CBW21_00670</name>
</gene>
<dbReference type="Proteomes" id="UP000196342">
    <property type="component" value="Unassembled WGS sequence"/>
</dbReference>
<sequence>MIPLRLARWLRLRLSRPQAAPPPARKGLPAAAPFAADKRRSRLDRLERLPRLALSSPVKERLT</sequence>
<name>A0A1R0MLY4_CHRVL</name>
<dbReference type="AlphaFoldDB" id="A0A1R0MLY4"/>